<feature type="transmembrane region" description="Helical" evidence="2">
    <location>
        <begin position="95"/>
        <end position="114"/>
    </location>
</feature>
<feature type="transmembrane region" description="Helical" evidence="2">
    <location>
        <begin position="164"/>
        <end position="187"/>
    </location>
</feature>
<evidence type="ECO:0000313" key="4">
    <source>
        <dbReference type="EMBL" id="CAE6385776.1"/>
    </source>
</evidence>
<feature type="transmembrane region" description="Helical" evidence="2">
    <location>
        <begin position="25"/>
        <end position="44"/>
    </location>
</feature>
<feature type="region of interest" description="Disordered" evidence="1">
    <location>
        <begin position="262"/>
        <end position="291"/>
    </location>
</feature>
<dbReference type="PANTHER" id="PTHR40465">
    <property type="entry name" value="CHROMOSOME 1, WHOLE GENOME SHOTGUN SEQUENCE"/>
    <property type="match status" value="1"/>
</dbReference>
<dbReference type="AlphaFoldDB" id="A0A8H2WHU7"/>
<dbReference type="InterPro" id="IPR045339">
    <property type="entry name" value="DUF6534"/>
</dbReference>
<feature type="compositionally biased region" description="Basic and acidic residues" evidence="1">
    <location>
        <begin position="347"/>
        <end position="356"/>
    </location>
</feature>
<proteinExistence type="predicted"/>
<feature type="transmembrane region" description="Helical" evidence="2">
    <location>
        <begin position="126"/>
        <end position="144"/>
    </location>
</feature>
<reference evidence="4" key="1">
    <citation type="submission" date="2021-01" db="EMBL/GenBank/DDBJ databases">
        <authorList>
            <person name="Kaushik A."/>
        </authorList>
    </citation>
    <scope>NUCLEOTIDE SEQUENCE</scope>
    <source>
        <strain evidence="4">AG1-1B</strain>
    </source>
</reference>
<feature type="domain" description="DUF6534" evidence="3">
    <location>
        <begin position="172"/>
        <end position="257"/>
    </location>
</feature>
<feature type="transmembrane region" description="Helical" evidence="2">
    <location>
        <begin position="64"/>
        <end position="83"/>
    </location>
</feature>
<comment type="caution">
    <text evidence="4">The sequence shown here is derived from an EMBL/GenBank/DDBJ whole genome shotgun (WGS) entry which is preliminary data.</text>
</comment>
<keyword evidence="2" id="KW-0472">Membrane</keyword>
<accession>A0A8H2WHU7</accession>
<evidence type="ECO:0000313" key="5">
    <source>
        <dbReference type="Proteomes" id="UP000663826"/>
    </source>
</evidence>
<feature type="compositionally biased region" description="Polar residues" evidence="1">
    <location>
        <begin position="361"/>
        <end position="373"/>
    </location>
</feature>
<dbReference type="EMBL" id="CAJMWQ010000819">
    <property type="protein sequence ID" value="CAE6385776.1"/>
    <property type="molecule type" value="Genomic_DNA"/>
</dbReference>
<keyword evidence="2" id="KW-1133">Transmembrane helix</keyword>
<dbReference type="PANTHER" id="PTHR40465:SF1">
    <property type="entry name" value="DUF6534 DOMAIN-CONTAINING PROTEIN"/>
    <property type="match status" value="1"/>
</dbReference>
<organism evidence="4 5">
    <name type="scientific">Rhizoctonia solani</name>
    <dbReference type="NCBI Taxonomy" id="456999"/>
    <lineage>
        <taxon>Eukaryota</taxon>
        <taxon>Fungi</taxon>
        <taxon>Dikarya</taxon>
        <taxon>Basidiomycota</taxon>
        <taxon>Agaricomycotina</taxon>
        <taxon>Agaricomycetes</taxon>
        <taxon>Cantharellales</taxon>
        <taxon>Ceratobasidiaceae</taxon>
        <taxon>Rhizoctonia</taxon>
    </lineage>
</organism>
<protein>
    <recommendedName>
        <fullName evidence="3">DUF6534 domain-containing protein</fullName>
    </recommendedName>
</protein>
<gene>
    <name evidence="4" type="ORF">RDB_LOCUS22884</name>
</gene>
<feature type="region of interest" description="Disordered" evidence="1">
    <location>
        <begin position="324"/>
        <end position="383"/>
    </location>
</feature>
<evidence type="ECO:0000256" key="2">
    <source>
        <dbReference type="SAM" id="Phobius"/>
    </source>
</evidence>
<dbReference type="Pfam" id="PF20152">
    <property type="entry name" value="DUF6534"/>
    <property type="match status" value="1"/>
</dbReference>
<sequence length="383" mass="42121">MGAPTLEELDKIAAPILSADKSLNLGPFIIAMGLDAVLAGILFMQCGAYRSFATQDPRWIKLMVLYVLVMNIAITMYTWAWIYDLFVFNFGTYLSWFYVLDSATVIVVQGFFAIRAWRLVNKSYPVLLTIGVFALTAFAGGIAVKVMFTGFGSTLRAGDVKVPAYIWLFCTVIADLTITVIILYFILKSRTGWSGTDNILSNLARMTFESQLPPTLIAIGLAVEYTIKYDSFVAIPFICVQAKFYGISLVHTLNGRVNLKRGNTSSAENSSAQQGSRVSKSNQKSISPYYLNSSRKENTTIQVETTFDVVQDISRSEVQITPVLESGNSRRASDDGLSLDSSTYKIPQDEESKPGEYKLQNLGSKRAPNSPSPAASWGEPSAV</sequence>
<evidence type="ECO:0000256" key="1">
    <source>
        <dbReference type="SAM" id="MobiDB-lite"/>
    </source>
</evidence>
<name>A0A8H2WHU7_9AGAM</name>
<evidence type="ECO:0000259" key="3">
    <source>
        <dbReference type="Pfam" id="PF20152"/>
    </source>
</evidence>
<keyword evidence="2" id="KW-0812">Transmembrane</keyword>
<dbReference type="Proteomes" id="UP000663826">
    <property type="component" value="Unassembled WGS sequence"/>
</dbReference>